<dbReference type="GO" id="GO:0006419">
    <property type="term" value="P:alanyl-tRNA aminoacylation"/>
    <property type="evidence" value="ECO:0007669"/>
    <property type="project" value="InterPro"/>
</dbReference>
<dbReference type="GO" id="GO:0005829">
    <property type="term" value="C:cytosol"/>
    <property type="evidence" value="ECO:0007669"/>
    <property type="project" value="TreeGrafter"/>
</dbReference>
<dbReference type="Proteomes" id="UP000886100">
    <property type="component" value="Unassembled WGS sequence"/>
</dbReference>
<feature type="non-terminal residue" evidence="2">
    <location>
        <position position="41"/>
    </location>
</feature>
<dbReference type="InterPro" id="IPR018164">
    <property type="entry name" value="Ala-tRNA-synth_IIc_N"/>
</dbReference>
<comment type="caution">
    <text evidence="2">The sequence shown here is derived from an EMBL/GenBank/DDBJ whole genome shotgun (WGS) entry which is preliminary data.</text>
</comment>
<dbReference type="InterPro" id="IPR045864">
    <property type="entry name" value="aa-tRNA-synth_II/BPL/LPL"/>
</dbReference>
<dbReference type="Gene3D" id="3.30.930.10">
    <property type="entry name" value="Bira Bifunctional Protein, Domain 2"/>
    <property type="match status" value="1"/>
</dbReference>
<gene>
    <name evidence="2" type="ORF">ENJ98_04245</name>
</gene>
<dbReference type="PANTHER" id="PTHR11777:SF9">
    <property type="entry name" value="ALANINE--TRNA LIGASE, CYTOPLASMIC"/>
    <property type="match status" value="1"/>
</dbReference>
<reference evidence="2" key="1">
    <citation type="journal article" date="2020" name="mSystems">
        <title>Genome- and Community-Level Interaction Insights into Carbon Utilization and Element Cycling Functions of Hydrothermarchaeota in Hydrothermal Sediment.</title>
        <authorList>
            <person name="Zhou Z."/>
            <person name="Liu Y."/>
            <person name="Xu W."/>
            <person name="Pan J."/>
            <person name="Luo Z.H."/>
            <person name="Li M."/>
        </authorList>
    </citation>
    <scope>NUCLEOTIDE SEQUENCE [LARGE SCALE GENOMIC DNA]</scope>
    <source>
        <strain evidence="2">HyVt-535</strain>
    </source>
</reference>
<dbReference type="GO" id="GO:0005524">
    <property type="term" value="F:ATP binding"/>
    <property type="evidence" value="ECO:0007669"/>
    <property type="project" value="InterPro"/>
</dbReference>
<name>A0A7C5N419_9GAMM</name>
<dbReference type="GO" id="GO:0002161">
    <property type="term" value="F:aminoacyl-tRNA deacylase activity"/>
    <property type="evidence" value="ECO:0007669"/>
    <property type="project" value="TreeGrafter"/>
</dbReference>
<accession>A0A7C5N419</accession>
<protein>
    <recommendedName>
        <fullName evidence="1">Alanyl-tRNA synthetase class IIc N-terminal domain-containing protein</fullName>
    </recommendedName>
</protein>
<dbReference type="InterPro" id="IPR050058">
    <property type="entry name" value="Ala-tRNA_ligase"/>
</dbReference>
<organism evidence="2">
    <name type="scientific">Thiolapillus brandeum</name>
    <dbReference type="NCBI Taxonomy" id="1076588"/>
    <lineage>
        <taxon>Bacteria</taxon>
        <taxon>Pseudomonadati</taxon>
        <taxon>Pseudomonadota</taxon>
        <taxon>Gammaproteobacteria</taxon>
        <taxon>Chromatiales</taxon>
        <taxon>Sedimenticolaceae</taxon>
        <taxon>Thiolapillus</taxon>
    </lineage>
</organism>
<proteinExistence type="predicted"/>
<evidence type="ECO:0000313" key="2">
    <source>
        <dbReference type="EMBL" id="HHH13424.1"/>
    </source>
</evidence>
<dbReference type="Pfam" id="PF01411">
    <property type="entry name" value="tRNA-synt_2c"/>
    <property type="match status" value="1"/>
</dbReference>
<dbReference type="SUPFAM" id="SSF55681">
    <property type="entry name" value="Class II aaRS and biotin synthetases"/>
    <property type="match status" value="1"/>
</dbReference>
<dbReference type="EMBL" id="DROM01000261">
    <property type="protein sequence ID" value="HHH13424.1"/>
    <property type="molecule type" value="Genomic_DNA"/>
</dbReference>
<dbReference type="GO" id="GO:0004813">
    <property type="term" value="F:alanine-tRNA ligase activity"/>
    <property type="evidence" value="ECO:0007669"/>
    <property type="project" value="InterPro"/>
</dbReference>
<dbReference type="AlphaFoldDB" id="A0A7C5N419"/>
<evidence type="ECO:0000259" key="1">
    <source>
        <dbReference type="Pfam" id="PF01411"/>
    </source>
</evidence>
<sequence>MKTSAEIRQAFLDYFESKGHTIVPSSSLVPADDPTLLFTNA</sequence>
<feature type="domain" description="Alanyl-tRNA synthetase class IIc N-terminal" evidence="1">
    <location>
        <begin position="6"/>
        <end position="41"/>
    </location>
</feature>
<dbReference type="PANTHER" id="PTHR11777">
    <property type="entry name" value="ALANYL-TRNA SYNTHETASE"/>
    <property type="match status" value="1"/>
</dbReference>